<dbReference type="EMBL" id="CP026251">
    <property type="protein sequence ID" value="AWP06815.1"/>
    <property type="molecule type" value="Genomic_DNA"/>
</dbReference>
<name>A0A2U9BRK1_SCOMX</name>
<keyword evidence="2" id="KW-1185">Reference proteome</keyword>
<gene>
    <name evidence="1" type="ORF">SMAX5B_010862</name>
</gene>
<protein>
    <submittedName>
        <fullName evidence="1">Putative AT-rich interactive domain-containing protein 5A-like</fullName>
    </submittedName>
</protein>
<evidence type="ECO:0000313" key="2">
    <source>
        <dbReference type="Proteomes" id="UP000246464"/>
    </source>
</evidence>
<evidence type="ECO:0000313" key="1">
    <source>
        <dbReference type="EMBL" id="AWP06815.1"/>
    </source>
</evidence>
<accession>A0A2U9BRK1</accession>
<dbReference type="Proteomes" id="UP000246464">
    <property type="component" value="Chromosome 9"/>
</dbReference>
<reference evidence="1 2" key="1">
    <citation type="submission" date="2017-12" db="EMBL/GenBank/DDBJ databases">
        <title>Integrating genomic resources of turbot (Scophthalmus maximus) in depth evaluation of genetic and physical mapping variation across individuals.</title>
        <authorList>
            <person name="Martinez P."/>
        </authorList>
    </citation>
    <scope>NUCLEOTIDE SEQUENCE [LARGE SCALE GENOMIC DNA]</scope>
</reference>
<organism evidence="1 2">
    <name type="scientific">Scophthalmus maximus</name>
    <name type="common">Turbot</name>
    <name type="synonym">Psetta maxima</name>
    <dbReference type="NCBI Taxonomy" id="52904"/>
    <lineage>
        <taxon>Eukaryota</taxon>
        <taxon>Metazoa</taxon>
        <taxon>Chordata</taxon>
        <taxon>Craniata</taxon>
        <taxon>Vertebrata</taxon>
        <taxon>Euteleostomi</taxon>
        <taxon>Actinopterygii</taxon>
        <taxon>Neopterygii</taxon>
        <taxon>Teleostei</taxon>
        <taxon>Neoteleostei</taxon>
        <taxon>Acanthomorphata</taxon>
        <taxon>Carangaria</taxon>
        <taxon>Pleuronectiformes</taxon>
        <taxon>Pleuronectoidei</taxon>
        <taxon>Scophthalmidae</taxon>
        <taxon>Scophthalmus</taxon>
    </lineage>
</organism>
<dbReference type="AlphaFoldDB" id="A0A2U9BRK1"/>
<proteinExistence type="predicted"/>
<sequence length="105" mass="11611">MQQKAPPAQQSLSHPSTAMPVLCVLSGYDKSGRDSRHMPPMHPVFLPNRMRLPQSQLMYRHIPVGPAHSALIGSSVYPYPYSIPLLNPQAGYTLPAMNPICPHKL</sequence>